<reference evidence="2 3" key="1">
    <citation type="submission" date="2019-05" db="EMBL/GenBank/DDBJ databases">
        <authorList>
            <person name="Zhou X."/>
        </authorList>
    </citation>
    <scope>NUCLEOTIDE SEQUENCE [LARGE SCALE GENOMIC DNA]</scope>
    <source>
        <strain evidence="2 3">DSM 432</strain>
    </source>
</reference>
<gene>
    <name evidence="2" type="ORF">FBQ73_18030</name>
</gene>
<dbReference type="GeneID" id="95775355"/>
<dbReference type="GO" id="GO:0004803">
    <property type="term" value="F:transposase activity"/>
    <property type="evidence" value="ECO:0007669"/>
    <property type="project" value="InterPro"/>
</dbReference>
<dbReference type="PANTHER" id="PTHR37936">
    <property type="entry name" value="TRANSPOSASE INSC FOR INSERTION ELEMENT IS2A-RELATED"/>
    <property type="match status" value="1"/>
</dbReference>
<dbReference type="InterPro" id="IPR010921">
    <property type="entry name" value="Trp_repressor/repl_initiator"/>
</dbReference>
<dbReference type="GO" id="GO:0006313">
    <property type="term" value="P:DNA transposition"/>
    <property type="evidence" value="ECO:0007669"/>
    <property type="project" value="InterPro"/>
</dbReference>
<sequence>MSLSRVEVITSVERRRRWPQAEKERLVALALEPGASASEIARSAGVHVSQLFRWRKQLCERVTPQLPAFLSVTVEPPMETVSPPDEPSPRKRKARREGRIEIELASGDRLRLEGDVDGRALRDAIAALRAR</sequence>
<dbReference type="SUPFAM" id="SSF48295">
    <property type="entry name" value="TrpR-like"/>
    <property type="match status" value="1"/>
</dbReference>
<dbReference type="OrthoDB" id="9800877at2"/>
<dbReference type="PANTHER" id="PTHR37936:SF3">
    <property type="entry name" value="TRANSPOSASE INSC FOR INSERTION ELEMENT IS2A-RELATED"/>
    <property type="match status" value="1"/>
</dbReference>
<dbReference type="InterPro" id="IPR002514">
    <property type="entry name" value="Transposase_8"/>
</dbReference>
<proteinExistence type="predicted"/>
<evidence type="ECO:0000256" key="1">
    <source>
        <dbReference type="SAM" id="MobiDB-lite"/>
    </source>
</evidence>
<feature type="region of interest" description="Disordered" evidence="1">
    <location>
        <begin position="76"/>
        <end position="98"/>
    </location>
</feature>
<dbReference type="RefSeq" id="WP_138400888.1">
    <property type="nucleotide sequence ID" value="NZ_JBAFVI010000006.1"/>
</dbReference>
<accession>A0A6C1KDQ6</accession>
<evidence type="ECO:0000313" key="2">
    <source>
        <dbReference type="EMBL" id="TLX41374.1"/>
    </source>
</evidence>
<evidence type="ECO:0000313" key="3">
    <source>
        <dbReference type="Proteomes" id="UP000305131"/>
    </source>
</evidence>
<comment type="caution">
    <text evidence="2">The sequence shown here is derived from an EMBL/GenBank/DDBJ whole genome shotgun (WGS) entry which is preliminary data.</text>
</comment>
<dbReference type="Proteomes" id="UP000305131">
    <property type="component" value="Unassembled WGS sequence"/>
</dbReference>
<dbReference type="AlphaFoldDB" id="A0A6C1KDQ6"/>
<dbReference type="Pfam" id="PF01527">
    <property type="entry name" value="HTH_Tnp_1"/>
    <property type="match status" value="1"/>
</dbReference>
<protein>
    <recommendedName>
        <fullName evidence="4">Transposase IS3/IS911 family protein</fullName>
    </recommendedName>
</protein>
<dbReference type="GO" id="GO:0043565">
    <property type="term" value="F:sequence-specific DNA binding"/>
    <property type="evidence" value="ECO:0007669"/>
    <property type="project" value="InterPro"/>
</dbReference>
<evidence type="ECO:0008006" key="4">
    <source>
        <dbReference type="Google" id="ProtNLM"/>
    </source>
</evidence>
<dbReference type="EMBL" id="VAUP01000037">
    <property type="protein sequence ID" value="TLX41374.1"/>
    <property type="molecule type" value="Genomic_DNA"/>
</dbReference>
<name>A0A6C1KDQ6_XANAU</name>
<dbReference type="NCBIfam" id="NF047595">
    <property type="entry name" value="IS66_ISRel24_TnpA"/>
    <property type="match status" value="1"/>
</dbReference>
<organism evidence="2 3">
    <name type="scientific">Xanthobacter autotrophicus</name>
    <dbReference type="NCBI Taxonomy" id="280"/>
    <lineage>
        <taxon>Bacteria</taxon>
        <taxon>Pseudomonadati</taxon>
        <taxon>Pseudomonadota</taxon>
        <taxon>Alphaproteobacteria</taxon>
        <taxon>Hyphomicrobiales</taxon>
        <taxon>Xanthobacteraceae</taxon>
        <taxon>Xanthobacter</taxon>
    </lineage>
</organism>